<evidence type="ECO:0000313" key="5">
    <source>
        <dbReference type="Proteomes" id="UP000318590"/>
    </source>
</evidence>
<feature type="domain" description="Integrase catalytic" evidence="2">
    <location>
        <begin position="248"/>
        <end position="479"/>
    </location>
</feature>
<dbReference type="InterPro" id="IPR009004">
    <property type="entry name" value="Transposase_Mu_C"/>
</dbReference>
<dbReference type="Proteomes" id="UP000318590">
    <property type="component" value="Unassembled WGS sequence"/>
</dbReference>
<dbReference type="Gene3D" id="3.30.420.10">
    <property type="entry name" value="Ribonuclease H-like superfamily/Ribonuclease H"/>
    <property type="match status" value="1"/>
</dbReference>
<dbReference type="InterPro" id="IPR009057">
    <property type="entry name" value="Homeodomain-like_sf"/>
</dbReference>
<dbReference type="InterPro" id="IPR036388">
    <property type="entry name" value="WH-like_DNA-bd_sf"/>
</dbReference>
<dbReference type="SUPFAM" id="SSF50610">
    <property type="entry name" value="mu transposase, C-terminal domain"/>
    <property type="match status" value="1"/>
</dbReference>
<evidence type="ECO:0000259" key="3">
    <source>
        <dbReference type="PROSITE" id="PS51702"/>
    </source>
</evidence>
<dbReference type="InterPro" id="IPR009061">
    <property type="entry name" value="DNA-bd_dom_put_sf"/>
</dbReference>
<sequence length="703" mass="79294">MTDQPDHLWWSAAELACANLPGLPASKRRIADYIRRTGWDGMTGKVRRRAGRGGGREYHWTLLPPEARARLLAQTVKTTAPAAEPGDRPDRESVWAIFEALGDKAKLTAARRLEILQTVEKLELGGLTREEAVKALSDANAISTRTIWNWFALVKEVRRDDWLAYLAPQHGAAARKPTTVDPEFGQHLKSDYLRSGQPSFRSSYDRAKDWATTAGVEVPPLHTARRWYQATTSKAVETLARKGADALKALYPPQIRDRSDLHALQAINGDYHRFDVFVRMQTPEGLTVLRPQMVAFQDLASGKILAWRLSYSANSQTVQLCLGDLIEEWGIPEQVLLDNGREFAAKAITGGTKTRFRFKVKEDDVDGILTALGCQVHWATPYSGQSKPIERAFRDLCDRIARHPACEGAYTGNKPDAKPENWGARVVEQEAFEALVAQEIVAHNARPDRRSQVAYNRSFDDVFNESYQTAPIRRVTEEQRRMLLLAATGVTVSKTHGRIQFMGNAYFSEFLHAHLGARVIARFDDRALWNGLHIYDLSGRYLGHAECQEAVGFFDVHGAKTIQRARKTFARATRDMLKAQRQLSAAELAERATASLPPPPEKPERQVVQMVPPGNRMAKPKPRTAEEERPIEEIVTSIGARRPERRVADERELFAEARMLEARQARGEALTEDQARWLRAYQTHPDYRAQKMIADQSRSRGER</sequence>
<dbReference type="Pfam" id="PF09039">
    <property type="entry name" value="HTH_Tnp_Mu_2"/>
    <property type="match status" value="1"/>
</dbReference>
<dbReference type="AlphaFoldDB" id="A0A547PW72"/>
<dbReference type="GO" id="GO:0003677">
    <property type="term" value="F:DNA binding"/>
    <property type="evidence" value="ECO:0007669"/>
    <property type="project" value="InterPro"/>
</dbReference>
<accession>A0A547PW72</accession>
<keyword evidence="5" id="KW-1185">Reference proteome</keyword>
<dbReference type="OrthoDB" id="5287589at2"/>
<dbReference type="PROSITE" id="PS50994">
    <property type="entry name" value="INTEGRASE"/>
    <property type="match status" value="1"/>
</dbReference>
<protein>
    <submittedName>
        <fullName evidence="4">DDE-type integrase/transposase/recombinase</fullName>
    </submittedName>
</protein>
<dbReference type="RefSeq" id="WP_142835040.1">
    <property type="nucleotide sequence ID" value="NZ_VFSV01000020.1"/>
</dbReference>
<dbReference type="Pfam" id="PF09299">
    <property type="entry name" value="Mu-transpos_C"/>
    <property type="match status" value="1"/>
</dbReference>
<dbReference type="Pfam" id="PF02316">
    <property type="entry name" value="HTH_Tnp_Mu_1"/>
    <property type="match status" value="1"/>
</dbReference>
<dbReference type="SUPFAM" id="SSF46689">
    <property type="entry name" value="Homeodomain-like"/>
    <property type="match status" value="2"/>
</dbReference>
<dbReference type="EMBL" id="VFSV01000020">
    <property type="protein sequence ID" value="TRD18368.1"/>
    <property type="molecule type" value="Genomic_DNA"/>
</dbReference>
<dbReference type="Gene3D" id="6.10.250.2550">
    <property type="match status" value="1"/>
</dbReference>
<evidence type="ECO:0000259" key="2">
    <source>
        <dbReference type="PROSITE" id="PS50994"/>
    </source>
</evidence>
<dbReference type="GO" id="GO:0015074">
    <property type="term" value="P:DNA integration"/>
    <property type="evidence" value="ECO:0007669"/>
    <property type="project" value="InterPro"/>
</dbReference>
<reference evidence="4 5" key="1">
    <citation type="submission" date="2019-06" db="EMBL/GenBank/DDBJ databases">
        <title>Paenimaribius caenipelagi gen. nov., sp. nov., isolated from a tidal flat.</title>
        <authorList>
            <person name="Yoon J.-H."/>
        </authorList>
    </citation>
    <scope>NUCLEOTIDE SEQUENCE [LARGE SCALE GENOMIC DNA]</scope>
    <source>
        <strain evidence="4 5">JBTF-M29</strain>
    </source>
</reference>
<dbReference type="SUPFAM" id="SSF53098">
    <property type="entry name" value="Ribonuclease H-like"/>
    <property type="match status" value="1"/>
</dbReference>
<feature type="domain" description="HTH Mu-type" evidence="3">
    <location>
        <begin position="8"/>
        <end position="79"/>
    </location>
</feature>
<dbReference type="InterPro" id="IPR012337">
    <property type="entry name" value="RNaseH-like_sf"/>
</dbReference>
<evidence type="ECO:0000256" key="1">
    <source>
        <dbReference type="SAM" id="MobiDB-lite"/>
    </source>
</evidence>
<feature type="region of interest" description="Disordered" evidence="1">
    <location>
        <begin position="684"/>
        <end position="703"/>
    </location>
</feature>
<name>A0A547PW72_9RHOB</name>
<dbReference type="InterPro" id="IPR003314">
    <property type="entry name" value="Mu-type_HTH"/>
</dbReference>
<dbReference type="PROSITE" id="PS51702">
    <property type="entry name" value="HTH_MU"/>
    <property type="match status" value="1"/>
</dbReference>
<dbReference type="Gene3D" id="1.10.10.10">
    <property type="entry name" value="Winged helix-like DNA-binding domain superfamily/Winged helix DNA-binding domain"/>
    <property type="match status" value="1"/>
</dbReference>
<dbReference type="InterPro" id="IPR015126">
    <property type="entry name" value="Mu_I-gamma"/>
</dbReference>
<dbReference type="InterPro" id="IPR015378">
    <property type="entry name" value="Transposase-like_Mu_C"/>
</dbReference>
<dbReference type="InterPro" id="IPR001584">
    <property type="entry name" value="Integrase_cat-core"/>
</dbReference>
<dbReference type="Gene3D" id="2.30.30.130">
    <property type="entry name" value="Transposase, Mu, C-terminal"/>
    <property type="match status" value="1"/>
</dbReference>
<dbReference type="Pfam" id="PF02914">
    <property type="entry name" value="DDE_2"/>
    <property type="match status" value="1"/>
</dbReference>
<evidence type="ECO:0000313" key="4">
    <source>
        <dbReference type="EMBL" id="TRD18368.1"/>
    </source>
</evidence>
<comment type="caution">
    <text evidence="4">The sequence shown here is derived from an EMBL/GenBank/DDBJ whole genome shotgun (WGS) entry which is preliminary data.</text>
</comment>
<gene>
    <name evidence="4" type="ORF">FEV53_11980</name>
</gene>
<dbReference type="SUPFAM" id="SSF46955">
    <property type="entry name" value="Putative DNA-binding domain"/>
    <property type="match status" value="1"/>
</dbReference>
<organism evidence="4 5">
    <name type="scientific">Palleronia caenipelagi</name>
    <dbReference type="NCBI Taxonomy" id="2489174"/>
    <lineage>
        <taxon>Bacteria</taxon>
        <taxon>Pseudomonadati</taxon>
        <taxon>Pseudomonadota</taxon>
        <taxon>Alphaproteobacteria</taxon>
        <taxon>Rhodobacterales</taxon>
        <taxon>Roseobacteraceae</taxon>
        <taxon>Palleronia</taxon>
    </lineage>
</organism>
<proteinExistence type="predicted"/>
<dbReference type="GO" id="GO:0006313">
    <property type="term" value="P:DNA transposition"/>
    <property type="evidence" value="ECO:0007669"/>
    <property type="project" value="InterPro"/>
</dbReference>
<dbReference type="GO" id="GO:0004803">
    <property type="term" value="F:transposase activity"/>
    <property type="evidence" value="ECO:0007669"/>
    <property type="project" value="InterPro"/>
</dbReference>
<dbReference type="InterPro" id="IPR004189">
    <property type="entry name" value="Phage_Mu_transposase"/>
</dbReference>
<dbReference type="Gene3D" id="1.10.10.60">
    <property type="entry name" value="Homeodomain-like"/>
    <property type="match status" value="2"/>
</dbReference>
<dbReference type="InterPro" id="IPR036397">
    <property type="entry name" value="RNaseH_sf"/>
</dbReference>